<dbReference type="InterPro" id="IPR000277">
    <property type="entry name" value="Cys/Met-Metab_PyrdxlP-dep_enz"/>
</dbReference>
<dbReference type="EC" id="4.4.1.1" evidence="4"/>
<gene>
    <name evidence="9" type="ORF">MNEG_7345</name>
</gene>
<evidence type="ECO:0000256" key="4">
    <source>
        <dbReference type="ARBA" id="ARBA00012085"/>
    </source>
</evidence>
<dbReference type="GO" id="GO:0004123">
    <property type="term" value="F:cystathionine gamma-lyase activity"/>
    <property type="evidence" value="ECO:0007669"/>
    <property type="project" value="TreeGrafter"/>
</dbReference>
<evidence type="ECO:0000313" key="9">
    <source>
        <dbReference type="EMBL" id="KIZ00619.1"/>
    </source>
</evidence>
<dbReference type="InterPro" id="IPR015424">
    <property type="entry name" value="PyrdxlP-dep_Trfase"/>
</dbReference>
<evidence type="ECO:0000313" key="10">
    <source>
        <dbReference type="Proteomes" id="UP000054498"/>
    </source>
</evidence>
<dbReference type="InterPro" id="IPR015422">
    <property type="entry name" value="PyrdxlP-dep_Trfase_small"/>
</dbReference>
<dbReference type="Gene3D" id="3.90.1150.10">
    <property type="entry name" value="Aspartate Aminotransferase, domain 1"/>
    <property type="match status" value="1"/>
</dbReference>
<sequence length="506" mass="52144">MAAQPANGQHEAQASAAAPTSGAHAGSYEFATEAIHGGQRVCPVTGAVFPPLYTSSTFAQQSPGVHQGYEYSRSHNPTRFAFERSYAVLEGTGLTEEQDTTRGAFAFASGLAAGACVLELLDAGSTVVCIDDVYGGTFRLLNRVRARTASLKIVRADLADDVAAEAAIVGAASNGSGAADSNGGAGVGSKVGLVWLETPTNPTLKLADIAKVAELAHKAGALLVVDNTFATPALTRPLQLGADIVLSSTTKYVAGHSDTGCGQRRTCGGRTRVGLRRALGAASRGTACGAWRVPPPAVGGVLATRHADVAERLRFLQNAVGSVMSPWDAYLTLRGAKTLHVRIQRHCENALELARRLEGAAAVARVVYPGLESHPQHALAARQMRLPDAGPGRRGADAAAFGGMISLTLKGGLAESRAFLEALRVFTLAESLGGVESLAEHPALMTHGSVPADERAKLGIDDGFVRLSVGIEHVEDLWADLEGALAAAAAAGKRAGAAAAAAREES</sequence>
<keyword evidence="10" id="KW-1185">Reference proteome</keyword>
<dbReference type="EMBL" id="KK101509">
    <property type="protein sequence ID" value="KIZ00619.1"/>
    <property type="molecule type" value="Genomic_DNA"/>
</dbReference>
<dbReference type="InterPro" id="IPR015421">
    <property type="entry name" value="PyrdxlP-dep_Trfase_major"/>
</dbReference>
<dbReference type="RefSeq" id="XP_013899638.1">
    <property type="nucleotide sequence ID" value="XM_014044184.1"/>
</dbReference>
<evidence type="ECO:0000256" key="8">
    <source>
        <dbReference type="RuleBase" id="RU362118"/>
    </source>
</evidence>
<comment type="pathway">
    <text evidence="2">Amino-acid biosynthesis; L-cysteine biosynthesis; L-cysteine from L-homocysteine and L-serine: step 2/2.</text>
</comment>
<comment type="cofactor">
    <cofactor evidence="1 8">
        <name>pyridoxal 5'-phosphate</name>
        <dbReference type="ChEBI" id="CHEBI:597326"/>
    </cofactor>
</comment>
<dbReference type="GeneID" id="25740221"/>
<dbReference type="PANTHER" id="PTHR11808:SF15">
    <property type="entry name" value="CYSTATHIONINE GAMMA-LYASE"/>
    <property type="match status" value="1"/>
</dbReference>
<reference evidence="9 10" key="1">
    <citation type="journal article" date="2013" name="BMC Genomics">
        <title>Reconstruction of the lipid metabolism for the microalga Monoraphidium neglectum from its genome sequence reveals characteristics suitable for biofuel production.</title>
        <authorList>
            <person name="Bogen C."/>
            <person name="Al-Dilaimi A."/>
            <person name="Albersmeier A."/>
            <person name="Wichmann J."/>
            <person name="Grundmann M."/>
            <person name="Rupp O."/>
            <person name="Lauersen K.J."/>
            <person name="Blifernez-Klassen O."/>
            <person name="Kalinowski J."/>
            <person name="Goesmann A."/>
            <person name="Mussgnug J.H."/>
            <person name="Kruse O."/>
        </authorList>
    </citation>
    <scope>NUCLEOTIDE SEQUENCE [LARGE SCALE GENOMIC DNA]</scope>
    <source>
        <strain evidence="9 10">SAG 48.87</strain>
    </source>
</reference>
<dbReference type="GO" id="GO:0005737">
    <property type="term" value="C:cytoplasm"/>
    <property type="evidence" value="ECO:0007669"/>
    <property type="project" value="TreeGrafter"/>
</dbReference>
<keyword evidence="6" id="KW-0198">Cysteine biosynthesis</keyword>
<dbReference type="OrthoDB" id="3512640at2759"/>
<dbReference type="Gene3D" id="3.40.640.10">
    <property type="entry name" value="Type I PLP-dependent aspartate aminotransferase-like (Major domain)"/>
    <property type="match status" value="2"/>
</dbReference>
<dbReference type="Pfam" id="PF01053">
    <property type="entry name" value="Cys_Met_Meta_PP"/>
    <property type="match status" value="3"/>
</dbReference>
<proteinExistence type="inferred from homology"/>
<dbReference type="Proteomes" id="UP000054498">
    <property type="component" value="Unassembled WGS sequence"/>
</dbReference>
<name>A0A0D2KZM1_9CHLO</name>
<dbReference type="GO" id="GO:0030170">
    <property type="term" value="F:pyridoxal phosphate binding"/>
    <property type="evidence" value="ECO:0007669"/>
    <property type="project" value="InterPro"/>
</dbReference>
<dbReference type="KEGG" id="mng:MNEG_7345"/>
<evidence type="ECO:0000256" key="2">
    <source>
        <dbReference type="ARBA" id="ARBA00005038"/>
    </source>
</evidence>
<dbReference type="PROSITE" id="PS00868">
    <property type="entry name" value="CYS_MET_METAB_PP"/>
    <property type="match status" value="1"/>
</dbReference>
<keyword evidence="6" id="KW-0028">Amino-acid biosynthesis</keyword>
<dbReference type="InterPro" id="IPR054542">
    <property type="entry name" value="Cys_met_metab_PP"/>
</dbReference>
<dbReference type="FunFam" id="3.90.1150.10:FF:000008">
    <property type="entry name" value="Cystathionine gamma-synthase"/>
    <property type="match status" value="1"/>
</dbReference>
<dbReference type="GO" id="GO:0019346">
    <property type="term" value="P:transsulfuration"/>
    <property type="evidence" value="ECO:0007669"/>
    <property type="project" value="InterPro"/>
</dbReference>
<dbReference type="CDD" id="cd00614">
    <property type="entry name" value="CGS_like"/>
    <property type="match status" value="1"/>
</dbReference>
<evidence type="ECO:0000256" key="3">
    <source>
        <dbReference type="ARBA" id="ARBA00009077"/>
    </source>
</evidence>
<protein>
    <recommendedName>
        <fullName evidence="4">cystathionine gamma-lyase</fullName>
        <ecNumber evidence="4">4.4.1.1</ecNumber>
    </recommendedName>
    <alternativeName>
        <fullName evidence="7">Gamma-cystathionase</fullName>
    </alternativeName>
</protein>
<dbReference type="SUPFAM" id="SSF53383">
    <property type="entry name" value="PLP-dependent transferases"/>
    <property type="match status" value="1"/>
</dbReference>
<evidence type="ECO:0000256" key="6">
    <source>
        <dbReference type="ARBA" id="ARBA00023192"/>
    </source>
</evidence>
<organism evidence="9 10">
    <name type="scientific">Monoraphidium neglectum</name>
    <dbReference type="NCBI Taxonomy" id="145388"/>
    <lineage>
        <taxon>Eukaryota</taxon>
        <taxon>Viridiplantae</taxon>
        <taxon>Chlorophyta</taxon>
        <taxon>core chlorophytes</taxon>
        <taxon>Chlorophyceae</taxon>
        <taxon>CS clade</taxon>
        <taxon>Sphaeropleales</taxon>
        <taxon>Selenastraceae</taxon>
        <taxon>Monoraphidium</taxon>
    </lineage>
</organism>
<dbReference type="PANTHER" id="PTHR11808">
    <property type="entry name" value="TRANS-SULFURATION ENZYME FAMILY MEMBER"/>
    <property type="match status" value="1"/>
</dbReference>
<comment type="similarity">
    <text evidence="3 8">Belongs to the trans-sulfuration enzymes family.</text>
</comment>
<evidence type="ECO:0000256" key="7">
    <source>
        <dbReference type="ARBA" id="ARBA00029853"/>
    </source>
</evidence>
<accession>A0A0D2KZM1</accession>
<dbReference type="GO" id="GO:0019343">
    <property type="term" value="P:cysteine biosynthetic process via cystathionine"/>
    <property type="evidence" value="ECO:0007669"/>
    <property type="project" value="TreeGrafter"/>
</dbReference>
<keyword evidence="5 8" id="KW-0663">Pyridoxal phosphate</keyword>
<dbReference type="STRING" id="145388.A0A0D2KZM1"/>
<dbReference type="AlphaFoldDB" id="A0A0D2KZM1"/>
<evidence type="ECO:0000256" key="1">
    <source>
        <dbReference type="ARBA" id="ARBA00001933"/>
    </source>
</evidence>
<evidence type="ECO:0000256" key="5">
    <source>
        <dbReference type="ARBA" id="ARBA00022898"/>
    </source>
</evidence>